<evidence type="ECO:0000313" key="5">
    <source>
        <dbReference type="Proteomes" id="UP000676310"/>
    </source>
</evidence>
<evidence type="ECO:0000259" key="3">
    <source>
        <dbReference type="Pfam" id="PF04548"/>
    </source>
</evidence>
<keyword evidence="2" id="KW-0175">Coiled coil</keyword>
<protein>
    <recommendedName>
        <fullName evidence="3">AIG1-type G domain-containing protein</fullName>
    </recommendedName>
</protein>
<dbReference type="RefSeq" id="XP_043165621.1">
    <property type="nucleotide sequence ID" value="XM_043309686.1"/>
</dbReference>
<name>A0A8J2HXC4_9PLEO</name>
<feature type="coiled-coil region" evidence="2">
    <location>
        <begin position="229"/>
        <end position="281"/>
    </location>
</feature>
<keyword evidence="1" id="KW-0547">Nucleotide-binding</keyword>
<dbReference type="SUPFAM" id="SSF52540">
    <property type="entry name" value="P-loop containing nucleoside triphosphate hydrolases"/>
    <property type="match status" value="1"/>
</dbReference>
<evidence type="ECO:0000256" key="1">
    <source>
        <dbReference type="ARBA" id="ARBA00022741"/>
    </source>
</evidence>
<evidence type="ECO:0000256" key="2">
    <source>
        <dbReference type="SAM" id="Coils"/>
    </source>
</evidence>
<comment type="caution">
    <text evidence="4">The sequence shown here is derived from an EMBL/GenBank/DDBJ whole genome shotgun (WGS) entry which is preliminary data.</text>
</comment>
<gene>
    <name evidence="4" type="ORF">ALTATR162_LOCUS2084</name>
</gene>
<dbReference type="Gene3D" id="3.40.50.300">
    <property type="entry name" value="P-loop containing nucleotide triphosphate hydrolases"/>
    <property type="match status" value="1"/>
</dbReference>
<organism evidence="4 5">
    <name type="scientific">Alternaria atra</name>
    <dbReference type="NCBI Taxonomy" id="119953"/>
    <lineage>
        <taxon>Eukaryota</taxon>
        <taxon>Fungi</taxon>
        <taxon>Dikarya</taxon>
        <taxon>Ascomycota</taxon>
        <taxon>Pezizomycotina</taxon>
        <taxon>Dothideomycetes</taxon>
        <taxon>Pleosporomycetidae</taxon>
        <taxon>Pleosporales</taxon>
        <taxon>Pleosporineae</taxon>
        <taxon>Pleosporaceae</taxon>
        <taxon>Alternaria</taxon>
        <taxon>Alternaria sect. Ulocladioides</taxon>
    </lineage>
</organism>
<feature type="domain" description="AIG1-type G" evidence="3">
    <location>
        <begin position="7"/>
        <end position="174"/>
    </location>
</feature>
<dbReference type="GeneID" id="67013490"/>
<proteinExistence type="predicted"/>
<dbReference type="InterPro" id="IPR006703">
    <property type="entry name" value="G_AIG1"/>
</dbReference>
<reference evidence="4" key="1">
    <citation type="submission" date="2021-05" db="EMBL/GenBank/DDBJ databases">
        <authorList>
            <person name="Stam R."/>
        </authorList>
    </citation>
    <scope>NUCLEOTIDE SEQUENCE</scope>
    <source>
        <strain evidence="4">CS162</strain>
    </source>
</reference>
<dbReference type="EMBL" id="CAJRGZ010000015">
    <property type="protein sequence ID" value="CAG5147714.1"/>
    <property type="molecule type" value="Genomic_DNA"/>
</dbReference>
<dbReference type="Pfam" id="PF04548">
    <property type="entry name" value="AIG1"/>
    <property type="match status" value="1"/>
</dbReference>
<dbReference type="OrthoDB" id="8954335at2759"/>
<keyword evidence="5" id="KW-1185">Reference proteome</keyword>
<dbReference type="GO" id="GO:0005525">
    <property type="term" value="F:GTP binding"/>
    <property type="evidence" value="ECO:0007669"/>
    <property type="project" value="InterPro"/>
</dbReference>
<evidence type="ECO:0000313" key="4">
    <source>
        <dbReference type="EMBL" id="CAG5147714.1"/>
    </source>
</evidence>
<accession>A0A8J2HXC4</accession>
<dbReference type="InterPro" id="IPR027417">
    <property type="entry name" value="P-loop_NTPase"/>
</dbReference>
<sequence>MSNPPIIAVIGVTGAGKSTFINTASGKSDHGVGYGIDSFTQVVQTSSALVDNAWVNLIDTPGWDDTHRTDTDILTLIGDHLGNLFGADQLLQGVVLLQPITGTRVYGTERKRTRLFEKICGMSAFPNIVIATTMWSDVVDQAAAHQRVQERIGSPEFWGSMVQGGARVMKHDNTQESALTIIRTLLSNQARPLQLQTELAQGYDLANTSVGVQLTADITAMVFTGQNRIEELEEEVRRTAADNAALRAKLQGDINDLNDEVKKQKEEIEKLRRKKVSATGICSSTY</sequence>
<dbReference type="AlphaFoldDB" id="A0A8J2HXC4"/>
<dbReference type="Proteomes" id="UP000676310">
    <property type="component" value="Unassembled WGS sequence"/>
</dbReference>